<protein>
    <recommendedName>
        <fullName evidence="4">Ribose-5-phosphate isomerase</fullName>
    </recommendedName>
</protein>
<evidence type="ECO:0000313" key="2">
    <source>
        <dbReference type="EMBL" id="OGY12402.1"/>
    </source>
</evidence>
<name>A0A1G1VB13_9BACT</name>
<dbReference type="STRING" id="1797517.A3F61_02370"/>
<reference evidence="2 3" key="1">
    <citation type="journal article" date="2016" name="Nat. Commun.">
        <title>Thousands of microbial genomes shed light on interconnected biogeochemical processes in an aquifer system.</title>
        <authorList>
            <person name="Anantharaman K."/>
            <person name="Brown C.T."/>
            <person name="Hug L.A."/>
            <person name="Sharon I."/>
            <person name="Castelle C.J."/>
            <person name="Probst A.J."/>
            <person name="Thomas B.C."/>
            <person name="Singh A."/>
            <person name="Wilkins M.J."/>
            <person name="Karaoz U."/>
            <person name="Brodie E.L."/>
            <person name="Williams K.H."/>
            <person name="Hubbard S.S."/>
            <person name="Banfield J.F."/>
        </authorList>
    </citation>
    <scope>NUCLEOTIDE SEQUENCE [LARGE SCALE GENOMIC DNA]</scope>
</reference>
<evidence type="ECO:0008006" key="4">
    <source>
        <dbReference type="Google" id="ProtNLM"/>
    </source>
</evidence>
<evidence type="ECO:0000313" key="3">
    <source>
        <dbReference type="Proteomes" id="UP000178272"/>
    </source>
</evidence>
<dbReference type="PANTHER" id="PTHR30345:SF0">
    <property type="entry name" value="DNA DAMAGE-REPAIR_TOLERATION PROTEIN DRT102"/>
    <property type="match status" value="1"/>
</dbReference>
<comment type="caution">
    <text evidence="2">The sequence shown here is derived from an EMBL/GenBank/DDBJ whole genome shotgun (WGS) entry which is preliminary data.</text>
</comment>
<dbReference type="PANTHER" id="PTHR30345">
    <property type="entry name" value="RIBOSE-5-PHOSPHATE ISOMERASE B"/>
    <property type="match status" value="1"/>
</dbReference>
<dbReference type="GO" id="GO:0004751">
    <property type="term" value="F:ribose-5-phosphate isomerase activity"/>
    <property type="evidence" value="ECO:0007669"/>
    <property type="project" value="TreeGrafter"/>
</dbReference>
<dbReference type="Pfam" id="PF02502">
    <property type="entry name" value="LacAB_rpiB"/>
    <property type="match status" value="1"/>
</dbReference>
<proteinExistence type="inferred from homology"/>
<dbReference type="GO" id="GO:0019316">
    <property type="term" value="P:D-allose catabolic process"/>
    <property type="evidence" value="ECO:0007669"/>
    <property type="project" value="TreeGrafter"/>
</dbReference>
<dbReference type="NCBIfam" id="TIGR00689">
    <property type="entry name" value="rpiB_lacA_lacB"/>
    <property type="match status" value="1"/>
</dbReference>
<gene>
    <name evidence="2" type="ORF">A3F61_02370</name>
</gene>
<evidence type="ECO:0000256" key="1">
    <source>
        <dbReference type="ARBA" id="ARBA00008754"/>
    </source>
</evidence>
<accession>A0A1G1VB13</accession>
<organism evidence="2 3">
    <name type="scientific">Candidatus Blackburnbacteria bacterium RIFCSPHIGHO2_12_FULL_41_13b</name>
    <dbReference type="NCBI Taxonomy" id="1797517"/>
    <lineage>
        <taxon>Bacteria</taxon>
        <taxon>Candidatus Blackburniibacteriota</taxon>
    </lineage>
</organism>
<dbReference type="Proteomes" id="UP000178272">
    <property type="component" value="Unassembled WGS sequence"/>
</dbReference>
<dbReference type="InterPro" id="IPR036569">
    <property type="entry name" value="RpiB_LacA_LacB_sf"/>
</dbReference>
<comment type="similarity">
    <text evidence="1">Belongs to the LacAB/RpiB family.</text>
</comment>
<dbReference type="Gene3D" id="3.40.1400.10">
    <property type="entry name" value="Sugar-phosphate isomerase, RpiB/LacA/LacB"/>
    <property type="match status" value="1"/>
</dbReference>
<dbReference type="PIRSF" id="PIRSF005384">
    <property type="entry name" value="RpiB_LacA_B"/>
    <property type="match status" value="1"/>
</dbReference>
<dbReference type="InterPro" id="IPR003500">
    <property type="entry name" value="RpiB_LacA_LacB"/>
</dbReference>
<sequence length="104" mass="11508">MSLGQTLGFFLLETFGIVIGRSGNGEAIAANKVKGIRAAVCMNVEMAKKAREHNDANVLSLGADYVSESEARDIIKTFLETPFSEEERHKRRLEKIVKLEANNL</sequence>
<dbReference type="AlphaFoldDB" id="A0A1G1VB13"/>
<dbReference type="SUPFAM" id="SSF89623">
    <property type="entry name" value="Ribose/Galactose isomerase RpiB/AlsB"/>
    <property type="match status" value="1"/>
</dbReference>
<dbReference type="GO" id="GO:0009052">
    <property type="term" value="P:pentose-phosphate shunt, non-oxidative branch"/>
    <property type="evidence" value="ECO:0007669"/>
    <property type="project" value="TreeGrafter"/>
</dbReference>
<dbReference type="EMBL" id="MHCA01000016">
    <property type="protein sequence ID" value="OGY12402.1"/>
    <property type="molecule type" value="Genomic_DNA"/>
</dbReference>